<name>A0ABW0GJX2_9MICO</name>
<keyword evidence="1" id="KW-0812">Transmembrane</keyword>
<feature type="transmembrane region" description="Helical" evidence="1">
    <location>
        <begin position="20"/>
        <end position="36"/>
    </location>
</feature>
<evidence type="ECO:0000313" key="2">
    <source>
        <dbReference type="EMBL" id="MFC5379803.1"/>
    </source>
</evidence>
<comment type="caution">
    <text evidence="2">The sequence shown here is derived from an EMBL/GenBank/DDBJ whole genome shotgun (WGS) entry which is preliminary data.</text>
</comment>
<dbReference type="Proteomes" id="UP001596122">
    <property type="component" value="Unassembled WGS sequence"/>
</dbReference>
<organism evidence="2 3">
    <name type="scientific">Aquipuribacter nitratireducens</name>
    <dbReference type="NCBI Taxonomy" id="650104"/>
    <lineage>
        <taxon>Bacteria</taxon>
        <taxon>Bacillati</taxon>
        <taxon>Actinomycetota</taxon>
        <taxon>Actinomycetes</taxon>
        <taxon>Micrococcales</taxon>
        <taxon>Intrasporangiaceae</taxon>
        <taxon>Aquipuribacter</taxon>
    </lineage>
</organism>
<dbReference type="EMBL" id="JBHSLD010000004">
    <property type="protein sequence ID" value="MFC5379803.1"/>
    <property type="molecule type" value="Genomic_DNA"/>
</dbReference>
<proteinExistence type="predicted"/>
<evidence type="ECO:0000313" key="3">
    <source>
        <dbReference type="Proteomes" id="UP001596122"/>
    </source>
</evidence>
<feature type="transmembrane region" description="Helical" evidence="1">
    <location>
        <begin position="42"/>
        <end position="59"/>
    </location>
</feature>
<protein>
    <recommendedName>
        <fullName evidence="4">Integral membrane protein</fullName>
    </recommendedName>
</protein>
<keyword evidence="1" id="KW-0472">Membrane</keyword>
<feature type="transmembrane region" description="Helical" evidence="1">
    <location>
        <begin position="145"/>
        <end position="166"/>
    </location>
</feature>
<evidence type="ECO:0000256" key="1">
    <source>
        <dbReference type="SAM" id="Phobius"/>
    </source>
</evidence>
<reference evidence="3" key="1">
    <citation type="journal article" date="2019" name="Int. J. Syst. Evol. Microbiol.">
        <title>The Global Catalogue of Microorganisms (GCM) 10K type strain sequencing project: providing services to taxonomists for standard genome sequencing and annotation.</title>
        <authorList>
            <consortium name="The Broad Institute Genomics Platform"/>
            <consortium name="The Broad Institute Genome Sequencing Center for Infectious Disease"/>
            <person name="Wu L."/>
            <person name="Ma J."/>
        </authorList>
    </citation>
    <scope>NUCLEOTIDE SEQUENCE [LARGE SCALE GENOMIC DNA]</scope>
    <source>
        <strain evidence="3">CCUG 43114</strain>
    </source>
</reference>
<feature type="transmembrane region" description="Helical" evidence="1">
    <location>
        <begin position="88"/>
        <end position="108"/>
    </location>
</feature>
<keyword evidence="3" id="KW-1185">Reference proteome</keyword>
<sequence length="167" mass="17526">MHGDAAVQVRPAGDLHRRRAAHLYGLILVGSVLVTVSDDYRLLRVGVVLGATLAVYWAAESYVHWNAARAQAGRPLTRAETTAIVRDGWPLVAAGGIPLLCLAIEAVLTVDTALAVRITLLVNAVLLFLTGLRAGRSGGLTGARLFLDAALAGLLGLVLVVLKALLH</sequence>
<dbReference type="RefSeq" id="WP_340269029.1">
    <property type="nucleotide sequence ID" value="NZ_JBBEOG010000003.1"/>
</dbReference>
<feature type="transmembrane region" description="Helical" evidence="1">
    <location>
        <begin position="114"/>
        <end position="133"/>
    </location>
</feature>
<gene>
    <name evidence="2" type="ORF">ACFPJ6_03260</name>
</gene>
<evidence type="ECO:0008006" key="4">
    <source>
        <dbReference type="Google" id="ProtNLM"/>
    </source>
</evidence>
<keyword evidence="1" id="KW-1133">Transmembrane helix</keyword>
<accession>A0ABW0GJX2</accession>